<keyword evidence="3" id="KW-0998">Cell outer membrane</keyword>
<dbReference type="SUPFAM" id="SSF49464">
    <property type="entry name" value="Carboxypeptidase regulatory domain-like"/>
    <property type="match status" value="1"/>
</dbReference>
<dbReference type="InterPro" id="IPR037066">
    <property type="entry name" value="Plug_dom_sf"/>
</dbReference>
<dbReference type="InterPro" id="IPR041700">
    <property type="entry name" value="OMP_b-brl_3"/>
</dbReference>
<dbReference type="PANTHER" id="PTHR40980:SF5">
    <property type="entry name" value="TONB-DEPENDENT RECEPTOR"/>
    <property type="match status" value="1"/>
</dbReference>
<dbReference type="Gene3D" id="2.40.170.20">
    <property type="entry name" value="TonB-dependent receptor, beta-barrel domain"/>
    <property type="match status" value="1"/>
</dbReference>
<dbReference type="SUPFAM" id="SSF56935">
    <property type="entry name" value="Porins"/>
    <property type="match status" value="1"/>
</dbReference>
<evidence type="ECO:0000256" key="4">
    <source>
        <dbReference type="SAM" id="SignalP"/>
    </source>
</evidence>
<evidence type="ECO:0000259" key="5">
    <source>
        <dbReference type="Pfam" id="PF07715"/>
    </source>
</evidence>
<evidence type="ECO:0000313" key="8">
    <source>
        <dbReference type="Proteomes" id="UP001200145"/>
    </source>
</evidence>
<feature type="chain" id="PRO_5045325737" evidence="4">
    <location>
        <begin position="20"/>
        <end position="930"/>
    </location>
</feature>
<dbReference type="Pfam" id="PF07715">
    <property type="entry name" value="Plug"/>
    <property type="match status" value="1"/>
</dbReference>
<evidence type="ECO:0000259" key="6">
    <source>
        <dbReference type="Pfam" id="PF14905"/>
    </source>
</evidence>
<reference evidence="7 8" key="1">
    <citation type="submission" date="2022-01" db="EMBL/GenBank/DDBJ databases">
        <title>Flavihumibacter sp. nov., isolated from sediment of a river.</title>
        <authorList>
            <person name="Liu H."/>
        </authorList>
    </citation>
    <scope>NUCLEOTIDE SEQUENCE [LARGE SCALE GENOMIC DNA]</scope>
    <source>
        <strain evidence="7 8">RY-1</strain>
    </source>
</reference>
<keyword evidence="7" id="KW-0675">Receptor</keyword>
<evidence type="ECO:0000256" key="3">
    <source>
        <dbReference type="ARBA" id="ARBA00023237"/>
    </source>
</evidence>
<name>A0ABS9BM54_9BACT</name>
<evidence type="ECO:0000256" key="1">
    <source>
        <dbReference type="ARBA" id="ARBA00004442"/>
    </source>
</evidence>
<dbReference type="PANTHER" id="PTHR40980">
    <property type="entry name" value="PLUG DOMAIN-CONTAINING PROTEIN"/>
    <property type="match status" value="1"/>
</dbReference>
<dbReference type="InterPro" id="IPR012910">
    <property type="entry name" value="Plug_dom"/>
</dbReference>
<dbReference type="EMBL" id="JAKEVY010000004">
    <property type="protein sequence ID" value="MCF1716250.1"/>
    <property type="molecule type" value="Genomic_DNA"/>
</dbReference>
<dbReference type="InterPro" id="IPR008969">
    <property type="entry name" value="CarboxyPept-like_regulatory"/>
</dbReference>
<dbReference type="Proteomes" id="UP001200145">
    <property type="component" value="Unassembled WGS sequence"/>
</dbReference>
<comment type="caution">
    <text evidence="7">The sequence shown here is derived from an EMBL/GenBank/DDBJ whole genome shotgun (WGS) entry which is preliminary data.</text>
</comment>
<accession>A0ABS9BM54</accession>
<dbReference type="Gene3D" id="2.170.130.10">
    <property type="entry name" value="TonB-dependent receptor, plug domain"/>
    <property type="match status" value="1"/>
</dbReference>
<dbReference type="Pfam" id="PF14905">
    <property type="entry name" value="OMP_b-brl_3"/>
    <property type="match status" value="1"/>
</dbReference>
<dbReference type="Pfam" id="PF13715">
    <property type="entry name" value="CarbopepD_reg_2"/>
    <property type="match status" value="1"/>
</dbReference>
<comment type="subcellular location">
    <subcellularLocation>
        <location evidence="1">Cell outer membrane</location>
    </subcellularLocation>
</comment>
<sequence length="930" mass="105335">MSKKFTYLLLLVLMTGLHAAAQTTIKLSGKVINTQNEPVPGATIAIEGAQQRVAADVEGRFSLNLAAGKKYVLRVSSAGYNTKLVEEVELKEGVENNVTIVLETKSELGEVVVRTSVRRETTSALINLQRNNTAVSSGIAADLIKRTPDRTTGEVLKRVSGASIQDNKFVIVRGLSDRYNAAFINNAQLPSSEPDRKAFSFDVIPANMIDNIIINKTATPELTGEFAGGLIQVQTKDIPTKDFLSVGVQFGFNTNSTFKDFISNPRTSTDWLGFDDGTRKFPAGFPGSPQEYRGQNVNDQIGDSKLFRDDVYAQRNTTALPIMTYNIAYGSSRVLKNDAKLGLIASVVYRNSMIRYNVDRQFTQNDGTPIFQFEDRQNRYQTNLGALINLTYSQKKNKISFKNIFNRFYDDNYFIRGGVNNNRNQNVDFYSSFLNQRNFFSSQLEGDHQLSIAKAKFRWNAGYSLVTRDQPDLRTQQYTQAFGSNVKQIDPDDSRRFWSDLQDHTVTASGAFTIPFELFGEKQNFKLGGSTIVRFRDFQSRIFRYREASLPNFNDDLVSLPYDQIFNRNNFGINGYVVDDFTGNSDKYFGISAINAGFLMFDNKLSDKVRLVWGGRLEFFEQYLTSKDVTAKRIDVNTETYDFLPSVNLTYSINTTQNLRFAAFQTVARPEFREIAPFQFFDYESNYGVSGNPDLKRTKILNLDLRYEIYPRAGEAFTIGAFFKRFTDPIEFRLDPGSNADRRLYFYQNAAEANTYGAELEIRKNMDFLGDSKFFDNMTAFGNFTYLFSDVSFPDATSTGQTISSNRPIQGQSPYLINAGLQYSTDKGLNATVLYNRIGPRLALVGNGEFPDIYERPRHLLDFQLSKRILKKKGELKLTFSDILNNEIYLFENVGGSKEFNKGNGDRLFSSYRPGTNISIGFTYDFDLRK</sequence>
<keyword evidence="8" id="KW-1185">Reference proteome</keyword>
<feature type="domain" description="Outer membrane protein beta-barrel" evidence="6">
    <location>
        <begin position="574"/>
        <end position="907"/>
    </location>
</feature>
<dbReference type="RefSeq" id="WP_234867275.1">
    <property type="nucleotide sequence ID" value="NZ_JAKEVY010000004.1"/>
</dbReference>
<dbReference type="Gene3D" id="2.60.40.1120">
    <property type="entry name" value="Carboxypeptidase-like, regulatory domain"/>
    <property type="match status" value="1"/>
</dbReference>
<proteinExistence type="predicted"/>
<organism evidence="7 8">
    <name type="scientific">Flavihumibacter fluminis</name>
    <dbReference type="NCBI Taxonomy" id="2909236"/>
    <lineage>
        <taxon>Bacteria</taxon>
        <taxon>Pseudomonadati</taxon>
        <taxon>Bacteroidota</taxon>
        <taxon>Chitinophagia</taxon>
        <taxon>Chitinophagales</taxon>
        <taxon>Chitinophagaceae</taxon>
        <taxon>Flavihumibacter</taxon>
    </lineage>
</organism>
<gene>
    <name evidence="7" type="ORF">L0U88_16530</name>
</gene>
<keyword evidence="2" id="KW-0472">Membrane</keyword>
<evidence type="ECO:0000313" key="7">
    <source>
        <dbReference type="EMBL" id="MCF1716250.1"/>
    </source>
</evidence>
<evidence type="ECO:0000256" key="2">
    <source>
        <dbReference type="ARBA" id="ARBA00023136"/>
    </source>
</evidence>
<dbReference type="InterPro" id="IPR036942">
    <property type="entry name" value="Beta-barrel_TonB_sf"/>
</dbReference>
<feature type="signal peptide" evidence="4">
    <location>
        <begin position="1"/>
        <end position="19"/>
    </location>
</feature>
<keyword evidence="4" id="KW-0732">Signal</keyword>
<protein>
    <submittedName>
        <fullName evidence="7">TonB-dependent receptor</fullName>
    </submittedName>
</protein>
<feature type="domain" description="TonB-dependent receptor plug" evidence="5">
    <location>
        <begin position="132"/>
        <end position="227"/>
    </location>
</feature>